<keyword evidence="7" id="KW-1185">Reference proteome</keyword>
<keyword evidence="3" id="KW-0949">S-adenosyl-L-methionine</keyword>
<evidence type="ECO:0000256" key="1">
    <source>
        <dbReference type="ARBA" id="ARBA00022603"/>
    </source>
</evidence>
<dbReference type="GO" id="GO:0032259">
    <property type="term" value="P:methylation"/>
    <property type="evidence" value="ECO:0007669"/>
    <property type="project" value="UniProtKB-KW"/>
</dbReference>
<protein>
    <submittedName>
        <fullName evidence="6">DNA cytosine methyltransferase</fullName>
    </submittedName>
</protein>
<organism evidence="6 7">
    <name type="scientific">Skermanella cutis</name>
    <dbReference type="NCBI Taxonomy" id="2775420"/>
    <lineage>
        <taxon>Bacteria</taxon>
        <taxon>Pseudomonadati</taxon>
        <taxon>Pseudomonadota</taxon>
        <taxon>Alphaproteobacteria</taxon>
        <taxon>Rhodospirillales</taxon>
        <taxon>Azospirillaceae</taxon>
        <taxon>Skermanella</taxon>
    </lineage>
</organism>
<keyword evidence="4" id="KW-0680">Restriction system</keyword>
<name>A0ABX7B2E6_9PROT</name>
<dbReference type="InterPro" id="IPR001525">
    <property type="entry name" value="C5_MeTfrase"/>
</dbReference>
<dbReference type="PROSITE" id="PS00095">
    <property type="entry name" value="C5_MTASE_2"/>
    <property type="match status" value="1"/>
</dbReference>
<evidence type="ECO:0000256" key="2">
    <source>
        <dbReference type="ARBA" id="ARBA00022679"/>
    </source>
</evidence>
<keyword evidence="2" id="KW-0808">Transferase</keyword>
<dbReference type="RefSeq" id="WP_201073358.1">
    <property type="nucleotide sequence ID" value="NZ_CP067420.1"/>
</dbReference>
<sequence length="118" mass="13065">MPTDNPLGTIVTKQNMALVEFDGQAYGLDLADPKTVRLIRQGRVVFWNGVVYLLDVLFRMLEPYELAHAMSFTDGEYQYEFVGNKTEVTKQIGNSVPVGTACALIMALLMPHEAARAA</sequence>
<evidence type="ECO:0000256" key="5">
    <source>
        <dbReference type="ARBA" id="ARBA00047422"/>
    </source>
</evidence>
<gene>
    <name evidence="6" type="ORF">IGS68_20730</name>
</gene>
<evidence type="ECO:0000313" key="7">
    <source>
        <dbReference type="Proteomes" id="UP000595197"/>
    </source>
</evidence>
<dbReference type="EMBL" id="CP067420">
    <property type="protein sequence ID" value="QQP88446.1"/>
    <property type="molecule type" value="Genomic_DNA"/>
</dbReference>
<dbReference type="InterPro" id="IPR029063">
    <property type="entry name" value="SAM-dependent_MTases_sf"/>
</dbReference>
<keyword evidence="1 6" id="KW-0489">Methyltransferase</keyword>
<evidence type="ECO:0000256" key="3">
    <source>
        <dbReference type="ARBA" id="ARBA00022691"/>
    </source>
</evidence>
<evidence type="ECO:0000313" key="6">
    <source>
        <dbReference type="EMBL" id="QQP88446.1"/>
    </source>
</evidence>
<proteinExistence type="predicted"/>
<dbReference type="GO" id="GO:0008168">
    <property type="term" value="F:methyltransferase activity"/>
    <property type="evidence" value="ECO:0007669"/>
    <property type="project" value="UniProtKB-KW"/>
</dbReference>
<dbReference type="Proteomes" id="UP000595197">
    <property type="component" value="Chromosome"/>
</dbReference>
<accession>A0ABX7B2E6</accession>
<reference evidence="6" key="1">
    <citation type="submission" date="2021-02" db="EMBL/GenBank/DDBJ databases">
        <title>Skermanella TT6 skin isolate.</title>
        <authorList>
            <person name="Lee K."/>
            <person name="Ganzorig M."/>
        </authorList>
    </citation>
    <scope>NUCLEOTIDE SEQUENCE</scope>
    <source>
        <strain evidence="6">TT6</strain>
    </source>
</reference>
<evidence type="ECO:0000256" key="4">
    <source>
        <dbReference type="ARBA" id="ARBA00022747"/>
    </source>
</evidence>
<dbReference type="SUPFAM" id="SSF53335">
    <property type="entry name" value="S-adenosyl-L-methionine-dependent methyltransferases"/>
    <property type="match status" value="1"/>
</dbReference>
<dbReference type="Gene3D" id="3.90.120.10">
    <property type="entry name" value="DNA Methylase, subunit A, domain 2"/>
    <property type="match status" value="1"/>
</dbReference>
<dbReference type="InterPro" id="IPR031303">
    <property type="entry name" value="C5_meth_CS"/>
</dbReference>
<dbReference type="Pfam" id="PF00145">
    <property type="entry name" value="DNA_methylase"/>
    <property type="match status" value="1"/>
</dbReference>
<comment type="catalytic activity">
    <reaction evidence="5">
        <text>a 2'-deoxycytidine in DNA + S-adenosyl-L-methionine = a 5-methyl-2'-deoxycytidine in DNA + S-adenosyl-L-homocysteine + H(+)</text>
        <dbReference type="Rhea" id="RHEA:13681"/>
        <dbReference type="Rhea" id="RHEA-COMP:11369"/>
        <dbReference type="Rhea" id="RHEA-COMP:11370"/>
        <dbReference type="ChEBI" id="CHEBI:15378"/>
        <dbReference type="ChEBI" id="CHEBI:57856"/>
        <dbReference type="ChEBI" id="CHEBI:59789"/>
        <dbReference type="ChEBI" id="CHEBI:85452"/>
        <dbReference type="ChEBI" id="CHEBI:85454"/>
        <dbReference type="EC" id="2.1.1.37"/>
    </reaction>
</comment>